<evidence type="ECO:0000256" key="1">
    <source>
        <dbReference type="SAM" id="MobiDB-lite"/>
    </source>
</evidence>
<accession>A0ABN6PFM5</accession>
<protein>
    <submittedName>
        <fullName evidence="2">Uncharacterized protein</fullName>
    </submittedName>
</protein>
<evidence type="ECO:0000313" key="2">
    <source>
        <dbReference type="EMBL" id="BDI03826.1"/>
    </source>
</evidence>
<gene>
    <name evidence="2" type="ORF">CATMQ487_07960</name>
</gene>
<dbReference type="RefSeq" id="WP_251972077.1">
    <property type="nucleotide sequence ID" value="NZ_AP025730.1"/>
</dbReference>
<dbReference type="Proteomes" id="UP001057498">
    <property type="component" value="Chromosome"/>
</dbReference>
<name>A0ABN6PFM5_9BURK</name>
<feature type="compositionally biased region" description="Basic and acidic residues" evidence="1">
    <location>
        <begin position="1"/>
        <end position="16"/>
    </location>
</feature>
<proteinExistence type="predicted"/>
<keyword evidence="3" id="KW-1185">Reference proteome</keyword>
<dbReference type="EMBL" id="AP025730">
    <property type="protein sequence ID" value="BDI03826.1"/>
    <property type="molecule type" value="Genomic_DNA"/>
</dbReference>
<reference evidence="2" key="1">
    <citation type="submission" date="2022-04" db="EMBL/GenBank/DDBJ databases">
        <title>Whole genome sequence of Sphaerotilus sp. FB-5.</title>
        <authorList>
            <person name="Takeda M."/>
            <person name="Narihara S."/>
            <person name="Akimoto M."/>
            <person name="Akimoto R."/>
            <person name="Nishiyashiki S."/>
            <person name="Murakami T."/>
        </authorList>
    </citation>
    <scope>NUCLEOTIDE SEQUENCE</scope>
    <source>
        <strain evidence="2">FB-5</strain>
    </source>
</reference>
<organism evidence="2 3">
    <name type="scientific">Sphaerotilus microaerophilus</name>
    <dbReference type="NCBI Taxonomy" id="2914710"/>
    <lineage>
        <taxon>Bacteria</taxon>
        <taxon>Pseudomonadati</taxon>
        <taxon>Pseudomonadota</taxon>
        <taxon>Betaproteobacteria</taxon>
        <taxon>Burkholderiales</taxon>
        <taxon>Sphaerotilaceae</taxon>
        <taxon>Sphaerotilus</taxon>
    </lineage>
</organism>
<feature type="region of interest" description="Disordered" evidence="1">
    <location>
        <begin position="1"/>
        <end position="22"/>
    </location>
</feature>
<sequence length="80" mass="8556">MAQDDEKTRIDNDGLRYKSKAPGSPFGGKGAFVSGTMSCLLCGKHRPRSMLKGKQVLGKTQMVCAPSCKELDEILAAAKP</sequence>
<evidence type="ECO:0000313" key="3">
    <source>
        <dbReference type="Proteomes" id="UP001057498"/>
    </source>
</evidence>